<proteinExistence type="predicted"/>
<sequence length="582" mass="65780">MQSMINTMTAACQLMEAAGQPLSFENTCIRNMFILPSRIRAFGDDELYLAFIGHLIRECGNYAFPETAAEYDRYFADCIRLKEQMQPFDQEVWLSCTSLLFENLKTPFYGVYAGILLDLESCFSDRDLFLRTLKDFYSILIKSSPEVQKLTGRIASLAAGLRPYFSQNEPLLSDLLRSRLSCFAGDKNIWLVNIFQEMYTDSVSSLDEIHVAAFLEDYHKKELHFLTENVPAPGMPGISAPDASHGAPGSTFSISALTLPEYLARRAFFFAARKTAAPKDIFARYKRAGGFLTLSKDSILNRFAYNMTSASYLTDPAIGREAELKDLELILISPKKSPILLGEAGVGKTAVVEGLAWRLQQGMVPSLLKNKEIYKLTTTSLLSGTKYVGEMEERIRQLMEELDRHPDILLFIDEIHTIVGAGSTESSNNDISNMLKPYIDRGDIKIIGSTTSAEYNQYLLSDKALARRFYPITVEEPDEETTMQILLGTLPATEQETRVRHTFSDKELRQILGVLIHLSHEKYQPADRRTRRPELPLTLLEMAFSFAALQSRETVATKDFISAVRHSNLLRSDVRQRAEEFF</sequence>
<feature type="domain" description="AAA+ ATPase" evidence="3">
    <location>
        <begin position="334"/>
        <end position="479"/>
    </location>
</feature>
<dbReference type="Proteomes" id="UP000886805">
    <property type="component" value="Unassembled WGS sequence"/>
</dbReference>
<dbReference type="GO" id="GO:0005524">
    <property type="term" value="F:ATP binding"/>
    <property type="evidence" value="ECO:0007669"/>
    <property type="project" value="UniProtKB-KW"/>
</dbReference>
<evidence type="ECO:0000313" key="5">
    <source>
        <dbReference type="Proteomes" id="UP000886805"/>
    </source>
</evidence>
<dbReference type="PANTHER" id="PTHR11638">
    <property type="entry name" value="ATP-DEPENDENT CLP PROTEASE"/>
    <property type="match status" value="1"/>
</dbReference>
<dbReference type="GO" id="GO:0034605">
    <property type="term" value="P:cellular response to heat"/>
    <property type="evidence" value="ECO:0007669"/>
    <property type="project" value="TreeGrafter"/>
</dbReference>
<dbReference type="InterPro" id="IPR050130">
    <property type="entry name" value="ClpA_ClpB"/>
</dbReference>
<evidence type="ECO:0000256" key="1">
    <source>
        <dbReference type="ARBA" id="ARBA00022741"/>
    </source>
</evidence>
<evidence type="ECO:0000313" key="4">
    <source>
        <dbReference type="EMBL" id="HIX72582.1"/>
    </source>
</evidence>
<dbReference type="Pfam" id="PF00004">
    <property type="entry name" value="AAA"/>
    <property type="match status" value="1"/>
</dbReference>
<gene>
    <name evidence="4" type="ORF">H9849_06125</name>
</gene>
<keyword evidence="2" id="KW-0067">ATP-binding</keyword>
<dbReference type="SUPFAM" id="SSF52540">
    <property type="entry name" value="P-loop containing nucleoside triphosphate hydrolases"/>
    <property type="match status" value="1"/>
</dbReference>
<dbReference type="SMART" id="SM00382">
    <property type="entry name" value="AAA"/>
    <property type="match status" value="1"/>
</dbReference>
<dbReference type="InterPro" id="IPR027417">
    <property type="entry name" value="P-loop_NTPase"/>
</dbReference>
<accession>A0A9D2BEJ8</accession>
<dbReference type="InterPro" id="IPR003593">
    <property type="entry name" value="AAA+_ATPase"/>
</dbReference>
<dbReference type="GO" id="GO:0016887">
    <property type="term" value="F:ATP hydrolysis activity"/>
    <property type="evidence" value="ECO:0007669"/>
    <property type="project" value="InterPro"/>
</dbReference>
<dbReference type="PANTHER" id="PTHR11638:SF18">
    <property type="entry name" value="HEAT SHOCK PROTEIN 104"/>
    <property type="match status" value="1"/>
</dbReference>
<dbReference type="CDD" id="cd00009">
    <property type="entry name" value="AAA"/>
    <property type="match status" value="1"/>
</dbReference>
<reference evidence="4" key="2">
    <citation type="submission" date="2021-04" db="EMBL/GenBank/DDBJ databases">
        <authorList>
            <person name="Gilroy R."/>
        </authorList>
    </citation>
    <scope>NUCLEOTIDE SEQUENCE</scope>
    <source>
        <strain evidence="4">ChiSxjej3B15-1167</strain>
    </source>
</reference>
<protein>
    <submittedName>
        <fullName evidence="4">AAA family ATPase</fullName>
    </submittedName>
</protein>
<dbReference type="EMBL" id="DXEQ01000178">
    <property type="protein sequence ID" value="HIX72582.1"/>
    <property type="molecule type" value="Genomic_DNA"/>
</dbReference>
<reference evidence="4" key="1">
    <citation type="journal article" date="2021" name="PeerJ">
        <title>Extensive microbial diversity within the chicken gut microbiome revealed by metagenomics and culture.</title>
        <authorList>
            <person name="Gilroy R."/>
            <person name="Ravi A."/>
            <person name="Getino M."/>
            <person name="Pursley I."/>
            <person name="Horton D.L."/>
            <person name="Alikhan N.F."/>
            <person name="Baker D."/>
            <person name="Gharbi K."/>
            <person name="Hall N."/>
            <person name="Watson M."/>
            <person name="Adriaenssens E.M."/>
            <person name="Foster-Nyarko E."/>
            <person name="Jarju S."/>
            <person name="Secka A."/>
            <person name="Antonio M."/>
            <person name="Oren A."/>
            <person name="Chaudhuri R.R."/>
            <person name="La Ragione R."/>
            <person name="Hildebrand F."/>
            <person name="Pallen M.J."/>
        </authorList>
    </citation>
    <scope>NUCLEOTIDE SEQUENCE</scope>
    <source>
        <strain evidence="4">ChiSxjej3B15-1167</strain>
    </source>
</reference>
<dbReference type="GO" id="GO:0005737">
    <property type="term" value="C:cytoplasm"/>
    <property type="evidence" value="ECO:0007669"/>
    <property type="project" value="TreeGrafter"/>
</dbReference>
<keyword evidence="1" id="KW-0547">Nucleotide-binding</keyword>
<evidence type="ECO:0000259" key="3">
    <source>
        <dbReference type="SMART" id="SM00382"/>
    </source>
</evidence>
<dbReference type="AlphaFoldDB" id="A0A9D2BEJ8"/>
<dbReference type="InterPro" id="IPR003959">
    <property type="entry name" value="ATPase_AAA_core"/>
</dbReference>
<comment type="caution">
    <text evidence="4">The sequence shown here is derived from an EMBL/GenBank/DDBJ whole genome shotgun (WGS) entry which is preliminary data.</text>
</comment>
<name>A0A9D2BEJ8_9FIRM</name>
<organism evidence="4 5">
    <name type="scientific">Candidatus Anaerobutyricum stercoripullorum</name>
    <dbReference type="NCBI Taxonomy" id="2838456"/>
    <lineage>
        <taxon>Bacteria</taxon>
        <taxon>Bacillati</taxon>
        <taxon>Bacillota</taxon>
        <taxon>Clostridia</taxon>
        <taxon>Lachnospirales</taxon>
        <taxon>Lachnospiraceae</taxon>
        <taxon>Anaerobutyricum</taxon>
    </lineage>
</organism>
<dbReference type="Gene3D" id="3.40.50.300">
    <property type="entry name" value="P-loop containing nucleotide triphosphate hydrolases"/>
    <property type="match status" value="1"/>
</dbReference>
<evidence type="ECO:0000256" key="2">
    <source>
        <dbReference type="ARBA" id="ARBA00022840"/>
    </source>
</evidence>